<gene>
    <name evidence="2" type="ORF">CWB99_08535</name>
</gene>
<reference evidence="2 3" key="1">
    <citation type="submission" date="2018-01" db="EMBL/GenBank/DDBJ databases">
        <authorList>
            <person name="Paulsen S."/>
            <person name="Gram L.K."/>
        </authorList>
    </citation>
    <scope>NUCLEOTIDE SEQUENCE [LARGE SCALE GENOMIC DNA]</scope>
    <source>
        <strain evidence="2 3">S2676</strain>
    </source>
</reference>
<evidence type="ECO:0000313" key="2">
    <source>
        <dbReference type="EMBL" id="TMP29637.1"/>
    </source>
</evidence>
<keyword evidence="1" id="KW-1133">Transmembrane helix</keyword>
<dbReference type="AlphaFoldDB" id="A0A5S3WNC8"/>
<proteinExistence type="predicted"/>
<evidence type="ECO:0000313" key="3">
    <source>
        <dbReference type="Proteomes" id="UP000310249"/>
    </source>
</evidence>
<dbReference type="OrthoDB" id="6272280at2"/>
<sequence>MDTDGFTLFDLLIRVALLFTLVVTGLWCLIRIVRWAKGMPKAAYLVMAIFPLLSLFPIPPPVFKNVAKAKQEQRKRKEDQGDPPDC</sequence>
<dbReference type="Proteomes" id="UP000310249">
    <property type="component" value="Unassembled WGS sequence"/>
</dbReference>
<name>A0A5S3WNC8_9GAMM</name>
<evidence type="ECO:0000256" key="1">
    <source>
        <dbReference type="SAM" id="Phobius"/>
    </source>
</evidence>
<feature type="transmembrane region" description="Helical" evidence="1">
    <location>
        <begin position="12"/>
        <end position="30"/>
    </location>
</feature>
<keyword evidence="1" id="KW-0812">Transmembrane</keyword>
<protein>
    <submittedName>
        <fullName evidence="2">Uncharacterized protein</fullName>
    </submittedName>
</protein>
<accession>A0A5S3WNC8</accession>
<organism evidence="2 3">
    <name type="scientific">Pseudoalteromonas rubra</name>
    <dbReference type="NCBI Taxonomy" id="43658"/>
    <lineage>
        <taxon>Bacteria</taxon>
        <taxon>Pseudomonadati</taxon>
        <taxon>Pseudomonadota</taxon>
        <taxon>Gammaproteobacteria</taxon>
        <taxon>Alteromonadales</taxon>
        <taxon>Pseudoalteromonadaceae</taxon>
        <taxon>Pseudoalteromonas</taxon>
    </lineage>
</organism>
<comment type="caution">
    <text evidence="2">The sequence shown here is derived from an EMBL/GenBank/DDBJ whole genome shotgun (WGS) entry which is preliminary data.</text>
</comment>
<dbReference type="RefSeq" id="WP_138550460.1">
    <property type="nucleotide sequence ID" value="NZ_PNCH01000012.1"/>
</dbReference>
<keyword evidence="1" id="KW-0472">Membrane</keyword>
<feature type="transmembrane region" description="Helical" evidence="1">
    <location>
        <begin position="42"/>
        <end position="58"/>
    </location>
</feature>
<dbReference type="EMBL" id="PNCI01000017">
    <property type="protein sequence ID" value="TMP29637.1"/>
    <property type="molecule type" value="Genomic_DNA"/>
</dbReference>
<reference evidence="3" key="2">
    <citation type="submission" date="2019-06" db="EMBL/GenBank/DDBJ databases">
        <title>Co-occurence of chitin degradation, pigmentation and bioactivity in marine Pseudoalteromonas.</title>
        <authorList>
            <person name="Sonnenschein E.C."/>
            <person name="Bech P.K."/>
        </authorList>
    </citation>
    <scope>NUCLEOTIDE SEQUENCE [LARGE SCALE GENOMIC DNA]</scope>
    <source>
        <strain evidence="3">S2676</strain>
    </source>
</reference>